<dbReference type="EMBL" id="JAGPNK010000003">
    <property type="protein sequence ID" value="KAH7325067.1"/>
    <property type="molecule type" value="Genomic_DNA"/>
</dbReference>
<sequence length="324" mass="35585">MPALRYDPEFLRLLEAARPAKREPFKDVYELRATNDAHMAEAMGRLRGPPNVVEDVFTIKSYDDVEIEITRYTPSDTTGSDKALPAILYIHGGGTVFGSVKIWGPQTAAVAANTGYPIFAVEYRLAPEHPAPCAVEDCYAALTYLSEHAARYRVDPARIIVMGDSAGAGIAAGLTLMARDRALNPPVAKQVLIYPMLDDATELPEDSPKNQLVTWSSWNNKLAWGAYVGEDKRGKPDADVSPYAAPARAKSLRGLPATYMDVGTLDLFCNEDIAYAARLAQDDVEIEFHLWPGLPHGFEGFSELSWTKAANDLRMKALKRVAEI</sequence>
<dbReference type="InterPro" id="IPR013094">
    <property type="entry name" value="AB_hydrolase_3"/>
</dbReference>
<keyword evidence="1 3" id="KW-0378">Hydrolase</keyword>
<dbReference type="InterPro" id="IPR050300">
    <property type="entry name" value="GDXG_lipolytic_enzyme"/>
</dbReference>
<dbReference type="Pfam" id="PF07859">
    <property type="entry name" value="Abhydrolase_3"/>
    <property type="match status" value="1"/>
</dbReference>
<evidence type="ECO:0000256" key="1">
    <source>
        <dbReference type="ARBA" id="ARBA00022801"/>
    </source>
</evidence>
<dbReference type="Gene3D" id="3.40.50.1820">
    <property type="entry name" value="alpha/beta hydrolase"/>
    <property type="match status" value="1"/>
</dbReference>
<proteinExistence type="predicted"/>
<gene>
    <name evidence="3" type="ORF">B0I35DRAFT_406798</name>
</gene>
<evidence type="ECO:0000313" key="3">
    <source>
        <dbReference type="EMBL" id="KAH7325067.1"/>
    </source>
</evidence>
<dbReference type="InterPro" id="IPR029058">
    <property type="entry name" value="AB_hydrolase_fold"/>
</dbReference>
<dbReference type="Proteomes" id="UP000813444">
    <property type="component" value="Unassembled WGS sequence"/>
</dbReference>
<dbReference type="PANTHER" id="PTHR48081">
    <property type="entry name" value="AB HYDROLASE SUPERFAMILY PROTEIN C4A8.06C"/>
    <property type="match status" value="1"/>
</dbReference>
<feature type="domain" description="Alpha/beta hydrolase fold-3" evidence="2">
    <location>
        <begin position="87"/>
        <end position="298"/>
    </location>
</feature>
<evidence type="ECO:0000259" key="2">
    <source>
        <dbReference type="Pfam" id="PF07859"/>
    </source>
</evidence>
<dbReference type="SUPFAM" id="SSF53474">
    <property type="entry name" value="alpha/beta-Hydrolases"/>
    <property type="match status" value="1"/>
</dbReference>
<organism evidence="3 4">
    <name type="scientific">Stachybotrys elegans</name>
    <dbReference type="NCBI Taxonomy" id="80388"/>
    <lineage>
        <taxon>Eukaryota</taxon>
        <taxon>Fungi</taxon>
        <taxon>Dikarya</taxon>
        <taxon>Ascomycota</taxon>
        <taxon>Pezizomycotina</taxon>
        <taxon>Sordariomycetes</taxon>
        <taxon>Hypocreomycetidae</taxon>
        <taxon>Hypocreales</taxon>
        <taxon>Stachybotryaceae</taxon>
        <taxon>Stachybotrys</taxon>
    </lineage>
</organism>
<dbReference type="GO" id="GO:0016787">
    <property type="term" value="F:hydrolase activity"/>
    <property type="evidence" value="ECO:0007669"/>
    <property type="project" value="UniProtKB-KW"/>
</dbReference>
<name>A0A8K0WUD0_9HYPO</name>
<accession>A0A8K0WUD0</accession>
<dbReference type="OrthoDB" id="408631at2759"/>
<keyword evidence="4" id="KW-1185">Reference proteome</keyword>
<reference evidence="3" key="1">
    <citation type="journal article" date="2021" name="Nat. Commun.">
        <title>Genetic determinants of endophytism in the Arabidopsis root mycobiome.</title>
        <authorList>
            <person name="Mesny F."/>
            <person name="Miyauchi S."/>
            <person name="Thiergart T."/>
            <person name="Pickel B."/>
            <person name="Atanasova L."/>
            <person name="Karlsson M."/>
            <person name="Huettel B."/>
            <person name="Barry K.W."/>
            <person name="Haridas S."/>
            <person name="Chen C."/>
            <person name="Bauer D."/>
            <person name="Andreopoulos W."/>
            <person name="Pangilinan J."/>
            <person name="LaButti K."/>
            <person name="Riley R."/>
            <person name="Lipzen A."/>
            <person name="Clum A."/>
            <person name="Drula E."/>
            <person name="Henrissat B."/>
            <person name="Kohler A."/>
            <person name="Grigoriev I.V."/>
            <person name="Martin F.M."/>
            <person name="Hacquard S."/>
        </authorList>
    </citation>
    <scope>NUCLEOTIDE SEQUENCE</scope>
    <source>
        <strain evidence="3">MPI-CAGE-CH-0235</strain>
    </source>
</reference>
<dbReference type="AlphaFoldDB" id="A0A8K0WUD0"/>
<dbReference type="PANTHER" id="PTHR48081:SF8">
    <property type="entry name" value="ALPHA_BETA HYDROLASE FOLD-3 DOMAIN-CONTAINING PROTEIN-RELATED"/>
    <property type="match status" value="1"/>
</dbReference>
<comment type="caution">
    <text evidence="3">The sequence shown here is derived from an EMBL/GenBank/DDBJ whole genome shotgun (WGS) entry which is preliminary data.</text>
</comment>
<protein>
    <submittedName>
        <fullName evidence="3">Alpha/Beta hydrolase protein</fullName>
    </submittedName>
</protein>
<evidence type="ECO:0000313" key="4">
    <source>
        <dbReference type="Proteomes" id="UP000813444"/>
    </source>
</evidence>